<dbReference type="NCBIfam" id="TIGR02453">
    <property type="entry name" value="TIGR02453 family protein"/>
    <property type="match status" value="1"/>
</dbReference>
<gene>
    <name evidence="1" type="ORF">DL239_03700</name>
</gene>
<dbReference type="Pfam" id="PF09365">
    <property type="entry name" value="DUF2461"/>
    <property type="match status" value="1"/>
</dbReference>
<dbReference type="Proteomes" id="UP001429564">
    <property type="component" value="Unassembled WGS sequence"/>
</dbReference>
<proteinExistence type="predicted"/>
<protein>
    <submittedName>
        <fullName evidence="1">TIGR02453 family protein</fullName>
    </submittedName>
</protein>
<organism evidence="1 2">
    <name type="scientific">Parasedimentitalea denitrificans</name>
    <dbReference type="NCBI Taxonomy" id="2211118"/>
    <lineage>
        <taxon>Bacteria</taxon>
        <taxon>Pseudomonadati</taxon>
        <taxon>Pseudomonadota</taxon>
        <taxon>Alphaproteobacteria</taxon>
        <taxon>Rhodobacterales</taxon>
        <taxon>Paracoccaceae</taxon>
        <taxon>Parasedimentitalea</taxon>
    </lineage>
</organism>
<dbReference type="PIRSF" id="PIRSF028451">
    <property type="entry name" value="UCP028451"/>
    <property type="match status" value="1"/>
</dbReference>
<evidence type="ECO:0000313" key="1">
    <source>
        <dbReference type="EMBL" id="NIZ60078.1"/>
    </source>
</evidence>
<dbReference type="RefSeq" id="WP_167682423.1">
    <property type="nucleotide sequence ID" value="NZ_QHLQ01000002.1"/>
</dbReference>
<dbReference type="PANTHER" id="PTHR36452:SF1">
    <property type="entry name" value="DUF2461 DOMAIN-CONTAINING PROTEIN"/>
    <property type="match status" value="1"/>
</dbReference>
<dbReference type="InterPro" id="IPR012808">
    <property type="entry name" value="CHP02453"/>
</dbReference>
<dbReference type="InterPro" id="IPR015996">
    <property type="entry name" value="UCP028451"/>
</dbReference>
<name>A0ABX0W412_9RHOB</name>
<comment type="caution">
    <text evidence="1">The sequence shown here is derived from an EMBL/GenBank/DDBJ whole genome shotgun (WGS) entry which is preliminary data.</text>
</comment>
<sequence>MADPFAQLIPEAKTFLAELTENNSREWFHASKTRYDSQLKTPSKLLQEQISAVLKKSTGLAVTTKLFRPQRDIRFSKDKTPYHTHLHMFWQLQGPLDFGLFLGISPSYCKIGGGVMSFDKTQLLAWRDSLDSSQGPAIATALDRLAQQGFTAEEPELKRVPTAYDKDHPQADLLRRKSLTLWRELPSSDWPQPITALETGFTDLLQLQDVLTHSLAVRNTS</sequence>
<dbReference type="PANTHER" id="PTHR36452">
    <property type="entry name" value="CHROMOSOME 12, WHOLE GENOME SHOTGUN SEQUENCE"/>
    <property type="match status" value="1"/>
</dbReference>
<keyword evidence="2" id="KW-1185">Reference proteome</keyword>
<reference evidence="1 2" key="1">
    <citation type="submission" date="2018-05" db="EMBL/GenBank/DDBJ databases">
        <authorList>
            <person name="Zhang Y.-J."/>
        </authorList>
    </citation>
    <scope>NUCLEOTIDE SEQUENCE [LARGE SCALE GENOMIC DNA]</scope>
    <source>
        <strain evidence="1 2">CY04</strain>
    </source>
</reference>
<evidence type="ECO:0000313" key="2">
    <source>
        <dbReference type="Proteomes" id="UP001429564"/>
    </source>
</evidence>
<accession>A0ABX0W412</accession>
<dbReference type="EMBL" id="QHLQ01000002">
    <property type="protein sequence ID" value="NIZ60078.1"/>
    <property type="molecule type" value="Genomic_DNA"/>
</dbReference>